<dbReference type="RefSeq" id="WP_007185982.1">
    <property type="nucleotide sequence ID" value="NZ_AKGD01000002.1"/>
</dbReference>
<evidence type="ECO:0000313" key="3">
    <source>
        <dbReference type="EMBL" id="EIT69459.1"/>
    </source>
</evidence>
<protein>
    <submittedName>
        <fullName evidence="3">Uncharacterized protein</fullName>
    </submittedName>
</protein>
<evidence type="ECO:0000256" key="1">
    <source>
        <dbReference type="SAM" id="Coils"/>
    </source>
</evidence>
<gene>
    <name evidence="3" type="ORF">WQQ_30410</name>
</gene>
<dbReference type="OrthoDB" id="5510751at2"/>
<name>I7ZC87_9GAMM</name>
<sequence>MASEKIYTRCKEALERIQAFDPTSLGRVDDLGKSLNFAAAVQPAEAVIAIYRRIPISTLEDFADSQLEAILENANADFNLFQQILDFDASSGNPASTRSSIIQSITGRRDHVFTQLWHYVAYGVARITDTSLLETQARATIQGIKDEANKLTTQLNEAKADADSALAAIRAVASEQGVSQQAIYFKDEAQNQEALADKWLTFTYRFALALGAFAIFSLFLHKFAWIKPENYAETLQLVTSKVLIFGVLGYMLIMAAKNYTTHKHNAVVNRHRQNALLTYRAIVTAAENSGTQDIVLAHAASCIFSPQETGFSNGKGDSTGGSKSILELLTKGASKSGE</sequence>
<accession>I7ZC87</accession>
<dbReference type="AlphaFoldDB" id="I7ZC87"/>
<comment type="caution">
    <text evidence="3">The sequence shown here is derived from an EMBL/GenBank/DDBJ whole genome shotgun (WGS) entry which is preliminary data.</text>
</comment>
<feature type="coiled-coil region" evidence="1">
    <location>
        <begin position="141"/>
        <end position="168"/>
    </location>
</feature>
<evidence type="ECO:0000256" key="2">
    <source>
        <dbReference type="SAM" id="Phobius"/>
    </source>
</evidence>
<evidence type="ECO:0000313" key="4">
    <source>
        <dbReference type="Proteomes" id="UP000003704"/>
    </source>
</evidence>
<keyword evidence="2" id="KW-0472">Membrane</keyword>
<dbReference type="EMBL" id="AKGD01000002">
    <property type="protein sequence ID" value="EIT69459.1"/>
    <property type="molecule type" value="Genomic_DNA"/>
</dbReference>
<keyword evidence="4" id="KW-1185">Reference proteome</keyword>
<reference evidence="3 4" key="1">
    <citation type="journal article" date="2012" name="J. Bacteriol.">
        <title>Genome Sequence of n-Alkane-Degrading Hydrocarboniphaga effusa Strain AP103T (ATCC BAA-332T).</title>
        <authorList>
            <person name="Chang H.K."/>
            <person name="Zylstra G.J."/>
            <person name="Chae J.C."/>
        </authorList>
    </citation>
    <scope>NUCLEOTIDE SEQUENCE [LARGE SCALE GENOMIC DNA]</scope>
    <source>
        <strain evidence="3 4">AP103</strain>
    </source>
</reference>
<keyword evidence="2" id="KW-0812">Transmembrane</keyword>
<dbReference type="Proteomes" id="UP000003704">
    <property type="component" value="Unassembled WGS sequence"/>
</dbReference>
<proteinExistence type="predicted"/>
<feature type="transmembrane region" description="Helical" evidence="2">
    <location>
        <begin position="206"/>
        <end position="226"/>
    </location>
</feature>
<keyword evidence="2" id="KW-1133">Transmembrane helix</keyword>
<organism evidence="3 4">
    <name type="scientific">Hydrocarboniphaga effusa AP103</name>
    <dbReference type="NCBI Taxonomy" id="1172194"/>
    <lineage>
        <taxon>Bacteria</taxon>
        <taxon>Pseudomonadati</taxon>
        <taxon>Pseudomonadota</taxon>
        <taxon>Gammaproteobacteria</taxon>
        <taxon>Nevskiales</taxon>
        <taxon>Nevskiaceae</taxon>
        <taxon>Hydrocarboniphaga</taxon>
    </lineage>
</organism>
<feature type="transmembrane region" description="Helical" evidence="2">
    <location>
        <begin position="238"/>
        <end position="256"/>
    </location>
</feature>
<keyword evidence="1" id="KW-0175">Coiled coil</keyword>